<dbReference type="GO" id="GO:0022625">
    <property type="term" value="C:cytosolic large ribosomal subunit"/>
    <property type="evidence" value="ECO:0000318"/>
    <property type="project" value="GO_Central"/>
</dbReference>
<dbReference type="GO" id="GO:0070180">
    <property type="term" value="F:large ribosomal subunit rRNA binding"/>
    <property type="evidence" value="ECO:0000318"/>
    <property type="project" value="GO_Central"/>
</dbReference>
<accession>F6I5H5</accession>
<dbReference type="HOGENOM" id="CLU_131799_0_0_1"/>
<keyword evidence="3" id="KW-0687">Ribonucleoprotein</keyword>
<dbReference type="PANTHER" id="PTHR45699">
    <property type="entry name" value="60S ACIDIC RIBOSOMAL PROTEIN P0"/>
    <property type="match status" value="1"/>
</dbReference>
<keyword evidence="5" id="KW-1185">Reference proteome</keyword>
<reference evidence="5" key="1">
    <citation type="journal article" date="2007" name="Nature">
        <title>The grapevine genome sequence suggests ancestral hexaploidization in major angiosperm phyla.</title>
        <authorList>
            <consortium name="The French-Italian Public Consortium for Grapevine Genome Characterization."/>
            <person name="Jaillon O."/>
            <person name="Aury J.-M."/>
            <person name="Noel B."/>
            <person name="Policriti A."/>
            <person name="Clepet C."/>
            <person name="Casagrande A."/>
            <person name="Choisne N."/>
            <person name="Aubourg S."/>
            <person name="Vitulo N."/>
            <person name="Jubin C."/>
            <person name="Vezzi A."/>
            <person name="Legeai F."/>
            <person name="Hugueney P."/>
            <person name="Dasilva C."/>
            <person name="Horner D."/>
            <person name="Mica E."/>
            <person name="Jublot D."/>
            <person name="Poulain J."/>
            <person name="Bruyere C."/>
            <person name="Billault A."/>
            <person name="Segurens B."/>
            <person name="Gouyvenoux M."/>
            <person name="Ugarte E."/>
            <person name="Cattonaro F."/>
            <person name="Anthouard V."/>
            <person name="Vico V."/>
            <person name="Del Fabbro C."/>
            <person name="Alaux M."/>
            <person name="Di Gaspero G."/>
            <person name="Dumas V."/>
            <person name="Felice N."/>
            <person name="Paillard S."/>
            <person name="Juman I."/>
            <person name="Moroldo M."/>
            <person name="Scalabrin S."/>
            <person name="Canaguier A."/>
            <person name="Le Clainche I."/>
            <person name="Malacrida G."/>
            <person name="Durand E."/>
            <person name="Pesole G."/>
            <person name="Laucou V."/>
            <person name="Chatelet P."/>
            <person name="Merdinoglu D."/>
            <person name="Delledonne M."/>
            <person name="Pezzotti M."/>
            <person name="Lecharny A."/>
            <person name="Scarpelli C."/>
            <person name="Artiguenave F."/>
            <person name="Pe M.E."/>
            <person name="Valle G."/>
            <person name="Morgante M."/>
            <person name="Caboche M."/>
            <person name="Adam-Blondon A.-F."/>
            <person name="Weissenbach J."/>
            <person name="Quetier F."/>
            <person name="Wincker P."/>
        </authorList>
    </citation>
    <scope>NUCLEOTIDE SEQUENCE [LARGE SCALE GENOMIC DNA]</scope>
    <source>
        <strain evidence="5">cv. Pinot noir / PN40024</strain>
    </source>
</reference>
<protein>
    <submittedName>
        <fullName evidence="4">Uncharacterized protein</fullName>
    </submittedName>
</protein>
<proteinExistence type="inferred from homology"/>
<evidence type="ECO:0000313" key="4">
    <source>
        <dbReference type="EMBL" id="CCB62193.1"/>
    </source>
</evidence>
<gene>
    <name evidence="4" type="ordered locus">VIT_15s0024g00370</name>
</gene>
<name>F6I5H5_VITVI</name>
<dbReference type="InterPro" id="IPR043141">
    <property type="entry name" value="Ribosomal_uL10-like_sf"/>
</dbReference>
<dbReference type="PANTHER" id="PTHR45699:SF3">
    <property type="entry name" value="LARGE RIBOSOMAL SUBUNIT PROTEIN UL10"/>
    <property type="match status" value="1"/>
</dbReference>
<organism evidence="4 5">
    <name type="scientific">Vitis vinifera</name>
    <name type="common">Grape</name>
    <dbReference type="NCBI Taxonomy" id="29760"/>
    <lineage>
        <taxon>Eukaryota</taxon>
        <taxon>Viridiplantae</taxon>
        <taxon>Streptophyta</taxon>
        <taxon>Embryophyta</taxon>
        <taxon>Tracheophyta</taxon>
        <taxon>Spermatophyta</taxon>
        <taxon>Magnoliopsida</taxon>
        <taxon>eudicotyledons</taxon>
        <taxon>Gunneridae</taxon>
        <taxon>Pentapetalae</taxon>
        <taxon>rosids</taxon>
        <taxon>Vitales</taxon>
        <taxon>Vitaceae</taxon>
        <taxon>Viteae</taxon>
        <taxon>Vitis</taxon>
    </lineage>
</organism>
<evidence type="ECO:0000256" key="3">
    <source>
        <dbReference type="ARBA" id="ARBA00023274"/>
    </source>
</evidence>
<dbReference type="Gene3D" id="3.30.70.1730">
    <property type="match status" value="1"/>
</dbReference>
<dbReference type="AlphaFoldDB" id="F6I5H5"/>
<dbReference type="STRING" id="29760.F6I5H5"/>
<comment type="similarity">
    <text evidence="1">Belongs to the universal ribosomal protein uL10 family.</text>
</comment>
<dbReference type="GO" id="GO:0002181">
    <property type="term" value="P:cytoplasmic translation"/>
    <property type="evidence" value="ECO:0000318"/>
    <property type="project" value="GO_Central"/>
</dbReference>
<sequence length="174" mass="18906">MTGKNIYKVFRGLVDNKYRDAKRTRPTILLLVSKRLRAEKTGNPVFLNLVPLLVGNVGPIFTKGDLKEVDEEVAKYKVGAPARTGLVAHIDVIAPPGNTGLNLAHTRASIKPISPTFSRVSIKVTLHHRQPPTLSIAPPLIFMPISHAFLNSHANKIPCMSPSTLPSPPAIGTR</sequence>
<dbReference type="GO" id="GO:0003735">
    <property type="term" value="F:structural constituent of ribosome"/>
    <property type="evidence" value="ECO:0000318"/>
    <property type="project" value="GO_Central"/>
</dbReference>
<keyword evidence="2" id="KW-0689">Ribosomal protein</keyword>
<dbReference type="EMBL" id="FN596748">
    <property type="protein sequence ID" value="CCB62193.1"/>
    <property type="molecule type" value="Genomic_DNA"/>
</dbReference>
<dbReference type="eggNOG" id="KOG0815">
    <property type="taxonomic scope" value="Eukaryota"/>
</dbReference>
<dbReference type="PaxDb" id="29760-VIT_15s0024g00370.t01"/>
<evidence type="ECO:0000256" key="1">
    <source>
        <dbReference type="ARBA" id="ARBA00008889"/>
    </source>
</evidence>
<dbReference type="InterPro" id="IPR050323">
    <property type="entry name" value="Ribosomal_protein_uL10"/>
</dbReference>
<evidence type="ECO:0000256" key="2">
    <source>
        <dbReference type="ARBA" id="ARBA00022980"/>
    </source>
</evidence>
<dbReference type="Proteomes" id="UP000009183">
    <property type="component" value="Chromosome 15"/>
</dbReference>
<evidence type="ECO:0000313" key="5">
    <source>
        <dbReference type="Proteomes" id="UP000009183"/>
    </source>
</evidence>
<dbReference type="InParanoid" id="F6I5H5"/>